<dbReference type="Proteomes" id="UP001206312">
    <property type="component" value="Unassembled WGS sequence"/>
</dbReference>
<evidence type="ECO:0000313" key="3">
    <source>
        <dbReference type="Proteomes" id="UP001206312"/>
    </source>
</evidence>
<sequence length="197" mass="22583">MCGDPSWQVLIAVKKQLLSIALLLTLLLPIAGTLGWMGLQKWQVKREVKQRMLAGIDRGQLVQIRLSLAEANTLLEWEHDAEFRYQGEMYDVVDSYREGNHIIYWCWPDREETRLYRELEDLTARALRNDPLRDKSRGQVISFMKTLFFESQPATHFYAPVTARAISQVPYSLCTGISPMPPTPPPDPGKTYFAVIA</sequence>
<keyword evidence="3" id="KW-1185">Reference proteome</keyword>
<dbReference type="EMBL" id="JAMXIB010000011">
    <property type="protein sequence ID" value="MCO5725639.1"/>
    <property type="molecule type" value="Genomic_DNA"/>
</dbReference>
<proteinExistence type="predicted"/>
<feature type="transmembrane region" description="Helical" evidence="1">
    <location>
        <begin position="17"/>
        <end position="39"/>
    </location>
</feature>
<protein>
    <submittedName>
        <fullName evidence="2">Uncharacterized protein</fullName>
    </submittedName>
</protein>
<reference evidence="2 3" key="1">
    <citation type="submission" date="2022-06" db="EMBL/GenBank/DDBJ databases">
        <authorList>
            <person name="Xuan X."/>
        </authorList>
    </citation>
    <scope>NUCLEOTIDE SEQUENCE [LARGE SCALE GENOMIC DNA]</scope>
    <source>
        <strain evidence="2 3">2V75</strain>
    </source>
</reference>
<keyword evidence="1" id="KW-0812">Transmembrane</keyword>
<name>A0ABT1B0Y9_9FLAO</name>
<evidence type="ECO:0000313" key="2">
    <source>
        <dbReference type="EMBL" id="MCO5725639.1"/>
    </source>
</evidence>
<evidence type="ECO:0000256" key="1">
    <source>
        <dbReference type="SAM" id="Phobius"/>
    </source>
</evidence>
<organism evidence="2 3">
    <name type="scientific">Robiginitalea marina</name>
    <dbReference type="NCBI Taxonomy" id="2954105"/>
    <lineage>
        <taxon>Bacteria</taxon>
        <taxon>Pseudomonadati</taxon>
        <taxon>Bacteroidota</taxon>
        <taxon>Flavobacteriia</taxon>
        <taxon>Flavobacteriales</taxon>
        <taxon>Flavobacteriaceae</taxon>
        <taxon>Robiginitalea</taxon>
    </lineage>
</organism>
<accession>A0ABT1B0Y9</accession>
<comment type="caution">
    <text evidence="2">The sequence shown here is derived from an EMBL/GenBank/DDBJ whole genome shotgun (WGS) entry which is preliminary data.</text>
</comment>
<dbReference type="RefSeq" id="WP_252742011.1">
    <property type="nucleotide sequence ID" value="NZ_JAMXIB010000011.1"/>
</dbReference>
<keyword evidence="1" id="KW-0472">Membrane</keyword>
<gene>
    <name evidence="2" type="ORF">NG653_12295</name>
</gene>
<keyword evidence="1" id="KW-1133">Transmembrane helix</keyword>